<dbReference type="InterPro" id="IPR022035">
    <property type="entry name" value="PCIF1_WW"/>
</dbReference>
<dbReference type="EMBL" id="LGRX02008720">
    <property type="protein sequence ID" value="KAK3272922.1"/>
    <property type="molecule type" value="Genomic_DNA"/>
</dbReference>
<dbReference type="PANTHER" id="PTHR21727:SF0">
    <property type="entry name" value="MRNA (2'-O-METHYLADENOSINE-N(6)-)-METHYLTRANSFERASE"/>
    <property type="match status" value="1"/>
</dbReference>
<feature type="compositionally biased region" description="Basic and acidic residues" evidence="1">
    <location>
        <begin position="108"/>
        <end position="118"/>
    </location>
</feature>
<feature type="region of interest" description="Disordered" evidence="1">
    <location>
        <begin position="108"/>
        <end position="129"/>
    </location>
</feature>
<reference evidence="3 4" key="1">
    <citation type="journal article" date="2015" name="Genome Biol. Evol.">
        <title>Comparative Genomics of a Bacterivorous Green Alga Reveals Evolutionary Causalities and Consequences of Phago-Mixotrophic Mode of Nutrition.</title>
        <authorList>
            <person name="Burns J.A."/>
            <person name="Paasch A."/>
            <person name="Narechania A."/>
            <person name="Kim E."/>
        </authorList>
    </citation>
    <scope>NUCLEOTIDE SEQUENCE [LARGE SCALE GENOMIC DNA]</scope>
    <source>
        <strain evidence="3 4">PLY_AMNH</strain>
    </source>
</reference>
<accession>A0AAE0G7R6</accession>
<dbReference type="Pfam" id="PF12237">
    <property type="entry name" value="PCIF1_WW"/>
    <property type="match status" value="1"/>
</dbReference>
<dbReference type="GO" id="GO:0099122">
    <property type="term" value="F:RNA polymerase II C-terminal domain binding"/>
    <property type="evidence" value="ECO:0007669"/>
    <property type="project" value="InterPro"/>
</dbReference>
<proteinExistence type="predicted"/>
<dbReference type="GO" id="GO:0016422">
    <property type="term" value="F:mRNA (2'-O-methyladenosine-N6-)-methyltransferase activity"/>
    <property type="evidence" value="ECO:0007669"/>
    <property type="project" value="InterPro"/>
</dbReference>
<protein>
    <recommendedName>
        <fullName evidence="2">PCIF1 WW domain-containing protein</fullName>
    </recommendedName>
</protein>
<feature type="compositionally biased region" description="Basic and acidic residues" evidence="1">
    <location>
        <begin position="15"/>
        <end position="31"/>
    </location>
</feature>
<dbReference type="PANTHER" id="PTHR21727">
    <property type="entry name" value="PHOSPHORYLATED CTD INTERACTING FACTOR 1"/>
    <property type="match status" value="1"/>
</dbReference>
<keyword evidence="4" id="KW-1185">Reference proteome</keyword>
<evidence type="ECO:0000256" key="1">
    <source>
        <dbReference type="SAM" id="MobiDB-lite"/>
    </source>
</evidence>
<sequence>MDPTRAEEAATSFQETEREGQRAPRPSEREPLSGVPTRHAHYWTGVTELRVDTTPFNPDWDAAPTGGCALKMEKGRHYVFAQDENGRMVGALKEEVIDRLCDRYAESAGTDHTDRGHTPESGARRRSFGEREPQLGKIYGFVTEIVLLLKRYSCKEEEEVKKSALQNHWILPPEIMQALQEAFGIQAEVFASPLNVHRHTATSCSKFDRDKIFGSKGSAWDTHWGELGSFEFNPEYTAMDLDKALQEALMSTMARSPVLGVVTVMSVIDYT</sequence>
<feature type="region of interest" description="Disordered" evidence="1">
    <location>
        <begin position="1"/>
        <end position="38"/>
    </location>
</feature>
<dbReference type="AlphaFoldDB" id="A0AAE0G7R6"/>
<gene>
    <name evidence="3" type="ORF">CYMTET_18808</name>
</gene>
<comment type="caution">
    <text evidence="3">The sequence shown here is derived from an EMBL/GenBank/DDBJ whole genome shotgun (WGS) entry which is preliminary data.</text>
</comment>
<feature type="domain" description="PCIF1 WW" evidence="2">
    <location>
        <begin position="140"/>
        <end position="253"/>
    </location>
</feature>
<organism evidence="3 4">
    <name type="scientific">Cymbomonas tetramitiformis</name>
    <dbReference type="NCBI Taxonomy" id="36881"/>
    <lineage>
        <taxon>Eukaryota</taxon>
        <taxon>Viridiplantae</taxon>
        <taxon>Chlorophyta</taxon>
        <taxon>Pyramimonadophyceae</taxon>
        <taxon>Pyramimonadales</taxon>
        <taxon>Pyramimonadaceae</taxon>
        <taxon>Cymbomonas</taxon>
    </lineage>
</organism>
<dbReference type="Proteomes" id="UP001190700">
    <property type="component" value="Unassembled WGS sequence"/>
</dbReference>
<evidence type="ECO:0000259" key="2">
    <source>
        <dbReference type="Pfam" id="PF12237"/>
    </source>
</evidence>
<evidence type="ECO:0000313" key="4">
    <source>
        <dbReference type="Proteomes" id="UP001190700"/>
    </source>
</evidence>
<name>A0AAE0G7R6_9CHLO</name>
<dbReference type="InterPro" id="IPR039881">
    <property type="entry name" value="PCIF1-like"/>
</dbReference>
<evidence type="ECO:0000313" key="3">
    <source>
        <dbReference type="EMBL" id="KAK3272922.1"/>
    </source>
</evidence>